<evidence type="ECO:0000313" key="2">
    <source>
        <dbReference type="EMBL" id="CAK7351589.1"/>
    </source>
</evidence>
<comment type="caution">
    <text evidence="2">The sequence shown here is derived from an EMBL/GenBank/DDBJ whole genome shotgun (WGS) entry which is preliminary data.</text>
</comment>
<accession>A0AAV1SMI2</accession>
<reference evidence="2 3" key="1">
    <citation type="submission" date="2024-01" db="EMBL/GenBank/DDBJ databases">
        <authorList>
            <person name="Waweru B."/>
        </authorList>
    </citation>
    <scope>NUCLEOTIDE SEQUENCE [LARGE SCALE GENOMIC DNA]</scope>
</reference>
<name>A0AAV1SMI2_9ROSI</name>
<sequence>MAVMALRAGGSHPSSKERERAALFSQLTLSLASDGLLSFMNDSSMLSPSLEDQIVKQHLQRRIDAQRKYMQTILEKAYRTLPVENWLFDDQEVFWEMGNVENIDSAADLPSIQDFQIYGDHSHEGFLPTDDNMSSCTTSMIWYDYNMQLQNIGTSAPCLDSEEEQLQMANN</sequence>
<proteinExistence type="predicted"/>
<dbReference type="AlphaFoldDB" id="A0AAV1SMI2"/>
<organism evidence="2 3">
    <name type="scientific">Dovyalis caffra</name>
    <dbReference type="NCBI Taxonomy" id="77055"/>
    <lineage>
        <taxon>Eukaryota</taxon>
        <taxon>Viridiplantae</taxon>
        <taxon>Streptophyta</taxon>
        <taxon>Embryophyta</taxon>
        <taxon>Tracheophyta</taxon>
        <taxon>Spermatophyta</taxon>
        <taxon>Magnoliopsida</taxon>
        <taxon>eudicotyledons</taxon>
        <taxon>Gunneridae</taxon>
        <taxon>Pentapetalae</taxon>
        <taxon>rosids</taxon>
        <taxon>fabids</taxon>
        <taxon>Malpighiales</taxon>
        <taxon>Salicaceae</taxon>
        <taxon>Flacourtieae</taxon>
        <taxon>Dovyalis</taxon>
    </lineage>
</organism>
<dbReference type="Proteomes" id="UP001314170">
    <property type="component" value="Unassembled WGS sequence"/>
</dbReference>
<dbReference type="InterPro" id="IPR025756">
    <property type="entry name" value="Myb_CC_LHEQLE"/>
</dbReference>
<evidence type="ECO:0000313" key="3">
    <source>
        <dbReference type="Proteomes" id="UP001314170"/>
    </source>
</evidence>
<gene>
    <name evidence="2" type="ORF">DCAF_LOCUS23929</name>
</gene>
<dbReference type="EMBL" id="CAWUPB010001184">
    <property type="protein sequence ID" value="CAK7351589.1"/>
    <property type="molecule type" value="Genomic_DNA"/>
</dbReference>
<keyword evidence="3" id="KW-1185">Reference proteome</keyword>
<feature type="domain" description="MYB-CC type transcription factor LHEQLE-containing" evidence="1">
    <location>
        <begin position="50"/>
        <end position="79"/>
    </location>
</feature>
<protein>
    <recommendedName>
        <fullName evidence="1">MYB-CC type transcription factor LHEQLE-containing domain-containing protein</fullName>
    </recommendedName>
</protein>
<evidence type="ECO:0000259" key="1">
    <source>
        <dbReference type="Pfam" id="PF14379"/>
    </source>
</evidence>
<dbReference type="Pfam" id="PF14379">
    <property type="entry name" value="Myb_CC_LHEQLE"/>
    <property type="match status" value="1"/>
</dbReference>